<dbReference type="GeneID" id="73335903"/>
<dbReference type="InterPro" id="IPR050121">
    <property type="entry name" value="Cytochrome_P450_monoxygenase"/>
</dbReference>
<dbReference type="InterPro" id="IPR017972">
    <property type="entry name" value="Cyt_P450_CS"/>
</dbReference>
<dbReference type="Pfam" id="PF00067">
    <property type="entry name" value="p450"/>
    <property type="match status" value="1"/>
</dbReference>
<keyword evidence="5 6" id="KW-0408">Iron</keyword>
<dbReference type="RefSeq" id="XP_049136850.1">
    <property type="nucleotide sequence ID" value="XM_049280893.1"/>
</dbReference>
<dbReference type="Proteomes" id="UP000830671">
    <property type="component" value="Chromosome 1"/>
</dbReference>
<gene>
    <name evidence="8" type="ORF">CLUP02_01857</name>
</gene>
<keyword evidence="9" id="KW-1185">Reference proteome</keyword>
<protein>
    <submittedName>
        <fullName evidence="8">Cytochrome P450</fullName>
    </submittedName>
</protein>
<evidence type="ECO:0000256" key="1">
    <source>
        <dbReference type="ARBA" id="ARBA00001971"/>
    </source>
</evidence>
<evidence type="ECO:0000256" key="6">
    <source>
        <dbReference type="PIRSR" id="PIRSR602401-1"/>
    </source>
</evidence>
<dbReference type="GO" id="GO:0020037">
    <property type="term" value="F:heme binding"/>
    <property type="evidence" value="ECO:0007669"/>
    <property type="project" value="InterPro"/>
</dbReference>
<dbReference type="GO" id="GO:0005506">
    <property type="term" value="F:iron ion binding"/>
    <property type="evidence" value="ECO:0007669"/>
    <property type="project" value="InterPro"/>
</dbReference>
<accession>A0A9Q8W9K0</accession>
<dbReference type="InterPro" id="IPR002401">
    <property type="entry name" value="Cyt_P450_E_grp-I"/>
</dbReference>
<feature type="non-terminal residue" evidence="8">
    <location>
        <position position="1"/>
    </location>
</feature>
<evidence type="ECO:0000256" key="5">
    <source>
        <dbReference type="ARBA" id="ARBA00023004"/>
    </source>
</evidence>
<dbReference type="AlphaFoldDB" id="A0A9Q8W9K0"/>
<dbReference type="Gene3D" id="1.10.630.10">
    <property type="entry name" value="Cytochrome P450"/>
    <property type="match status" value="1"/>
</dbReference>
<dbReference type="PANTHER" id="PTHR24305">
    <property type="entry name" value="CYTOCHROME P450"/>
    <property type="match status" value="1"/>
</dbReference>
<dbReference type="GO" id="GO:0004497">
    <property type="term" value="F:monooxygenase activity"/>
    <property type="evidence" value="ECO:0007669"/>
    <property type="project" value="UniProtKB-KW"/>
</dbReference>
<dbReference type="PANTHER" id="PTHR24305:SF210">
    <property type="entry name" value="CYTOCHROME P450 MONOOXYGENASE ASQL-RELATED"/>
    <property type="match status" value="1"/>
</dbReference>
<dbReference type="SUPFAM" id="SSF48264">
    <property type="entry name" value="Cytochrome P450"/>
    <property type="match status" value="1"/>
</dbReference>
<organism evidence="8 9">
    <name type="scientific">Colletotrichum lupini</name>
    <dbReference type="NCBI Taxonomy" id="145971"/>
    <lineage>
        <taxon>Eukaryota</taxon>
        <taxon>Fungi</taxon>
        <taxon>Dikarya</taxon>
        <taxon>Ascomycota</taxon>
        <taxon>Pezizomycotina</taxon>
        <taxon>Sordariomycetes</taxon>
        <taxon>Hypocreomycetidae</taxon>
        <taxon>Glomerellales</taxon>
        <taxon>Glomerellaceae</taxon>
        <taxon>Colletotrichum</taxon>
        <taxon>Colletotrichum acutatum species complex</taxon>
    </lineage>
</organism>
<name>A0A9Q8W9K0_9PEZI</name>
<dbReference type="KEGG" id="clup:CLUP02_01857"/>
<comment type="cofactor">
    <cofactor evidence="1 6">
        <name>heme</name>
        <dbReference type="ChEBI" id="CHEBI:30413"/>
    </cofactor>
</comment>
<keyword evidence="3 6" id="KW-0349">Heme</keyword>
<dbReference type="GO" id="GO:0016705">
    <property type="term" value="F:oxidoreductase activity, acting on paired donors, with incorporation or reduction of molecular oxygen"/>
    <property type="evidence" value="ECO:0007669"/>
    <property type="project" value="InterPro"/>
</dbReference>
<evidence type="ECO:0000256" key="3">
    <source>
        <dbReference type="ARBA" id="ARBA00022617"/>
    </source>
</evidence>
<keyword evidence="7" id="KW-0560">Oxidoreductase</keyword>
<sequence length="489" mass="57224">LIIYAFFTIIYRLYFHPLANFPGPRLAAVSNLWYARAWFTGRYPERVEQAFQKYGDVVRIAPNELAFVTPEAIKTIYGTAKQNREVFVKTPFQDFGLKSPGITAERDPNVHRQMAKMLAPALSIQAIRNQEPVVHEHVDLLVRRIRQETKERPAVEMKQWIDWHVWDVASDMAYNLKCNQVKDKKDELFFHMFVRVGLWATIQQVSKRFPWLSPLIWFCVPPKVALTFPTGIKVQRQNIKHRLQNAEKLGHADYMEQFISQDKMDPNEEWLLAQANVMIVANFDPMTNVVSTALYYLLTVPRAYHRLREELNGTFNSYDAIVHDNLQGLKYLHAVIFESLRIHSNAAFGMPRFSPGAVVDRWYVPKGTTVQTCHFAMTRSERWWKEARSFYPERFLPNDHQYHDARFDKDATSSFAPFSLGPRGCPGVNPAMQRLRIVIAKLVWSFDMELTNKNRIDWQRDSYLYGIWERPQLWVKATPRPDEQKTLPT</sequence>
<feature type="binding site" description="axial binding residue" evidence="6">
    <location>
        <position position="425"/>
    </location>
    <ligand>
        <name>heme</name>
        <dbReference type="ChEBI" id="CHEBI:30413"/>
    </ligand>
    <ligandPart>
        <name>Fe</name>
        <dbReference type="ChEBI" id="CHEBI:18248"/>
    </ligandPart>
</feature>
<keyword evidence="4 6" id="KW-0479">Metal-binding</keyword>
<evidence type="ECO:0000313" key="8">
    <source>
        <dbReference type="EMBL" id="UQC75204.1"/>
    </source>
</evidence>
<dbReference type="InterPro" id="IPR036396">
    <property type="entry name" value="Cyt_P450_sf"/>
</dbReference>
<dbReference type="EMBL" id="CP019471">
    <property type="protein sequence ID" value="UQC75204.1"/>
    <property type="molecule type" value="Genomic_DNA"/>
</dbReference>
<evidence type="ECO:0000313" key="9">
    <source>
        <dbReference type="Proteomes" id="UP000830671"/>
    </source>
</evidence>
<dbReference type="PROSITE" id="PS00086">
    <property type="entry name" value="CYTOCHROME_P450"/>
    <property type="match status" value="1"/>
</dbReference>
<dbReference type="PRINTS" id="PR00463">
    <property type="entry name" value="EP450I"/>
</dbReference>
<proteinExistence type="inferred from homology"/>
<comment type="similarity">
    <text evidence="2 7">Belongs to the cytochrome P450 family.</text>
</comment>
<evidence type="ECO:0000256" key="7">
    <source>
        <dbReference type="RuleBase" id="RU000461"/>
    </source>
</evidence>
<dbReference type="InterPro" id="IPR001128">
    <property type="entry name" value="Cyt_P450"/>
</dbReference>
<reference evidence="8" key="1">
    <citation type="journal article" date="2021" name="Mol. Plant Microbe Interact.">
        <title>Complete Genome Sequence of the Plant-Pathogenic Fungus Colletotrichum lupini.</title>
        <authorList>
            <person name="Baroncelli R."/>
            <person name="Pensec F."/>
            <person name="Da Lio D."/>
            <person name="Boufleur T."/>
            <person name="Vicente I."/>
            <person name="Sarrocco S."/>
            <person name="Picot A."/>
            <person name="Baraldi E."/>
            <person name="Sukno S."/>
            <person name="Thon M."/>
            <person name="Le Floch G."/>
        </authorList>
    </citation>
    <scope>NUCLEOTIDE SEQUENCE</scope>
    <source>
        <strain evidence="8">IMI 504893</strain>
    </source>
</reference>
<evidence type="ECO:0000256" key="4">
    <source>
        <dbReference type="ARBA" id="ARBA00022723"/>
    </source>
</evidence>
<evidence type="ECO:0000256" key="2">
    <source>
        <dbReference type="ARBA" id="ARBA00010617"/>
    </source>
</evidence>
<keyword evidence="7" id="KW-0503">Monooxygenase</keyword>